<name>A0A0M1N0N8_9MOLU</name>
<dbReference type="InterPro" id="IPR043429">
    <property type="entry name" value="ArtM/GltK/GlnP/TcyL/YhdX-like"/>
</dbReference>
<dbReference type="Gene3D" id="3.40.190.10">
    <property type="entry name" value="Periplasmic binding protein-like II"/>
    <property type="match status" value="2"/>
</dbReference>
<dbReference type="EMBL" id="LHCF01000003">
    <property type="protein sequence ID" value="KOR75600.1"/>
    <property type="molecule type" value="Genomic_DNA"/>
</dbReference>
<reference evidence="10" key="1">
    <citation type="submission" date="2015-05" db="EMBL/GenBank/DDBJ databases">
        <title>Draft genome sequence of 'Candidatus Phytoplasma Pruni' strain CX, a plant pathogenic bacterium.</title>
        <authorList>
            <person name="Lee I.-M."/>
            <person name="Bottner-Parker K.D."/>
            <person name="Shao J."/>
            <person name="Gundersen-Rindal D.E."/>
            <person name="Zhao Y."/>
            <person name="Davis R.E."/>
        </authorList>
    </citation>
    <scope>NUCLEOTIDE SEQUENCE [LARGE SCALE GENOMIC DNA]</scope>
    <source>
        <strain evidence="10">CX</strain>
    </source>
</reference>
<keyword evidence="5 7" id="KW-1133">Transmembrane helix</keyword>
<feature type="transmembrane region" description="Helical" evidence="7">
    <location>
        <begin position="474"/>
        <end position="494"/>
    </location>
</feature>
<evidence type="ECO:0000256" key="4">
    <source>
        <dbReference type="ARBA" id="ARBA00022970"/>
    </source>
</evidence>
<dbReference type="GO" id="GO:0006865">
    <property type="term" value="P:amino acid transport"/>
    <property type="evidence" value="ECO:0007669"/>
    <property type="project" value="UniProtKB-KW"/>
</dbReference>
<evidence type="ECO:0000313" key="9">
    <source>
        <dbReference type="EMBL" id="KOR75600.1"/>
    </source>
</evidence>
<proteinExistence type="inferred from homology"/>
<dbReference type="SUPFAM" id="SSF161098">
    <property type="entry name" value="MetI-like"/>
    <property type="match status" value="1"/>
</dbReference>
<sequence>MDAFILKKYLMKNWKKISIGTIIAILLVWLNFYILIPNGVKKDGKETLTLGIVNNAPPFAFDGNNKDNGHETINGDFISGSDIEFFKEIADKMNRNLIIRTFSFPGILNAVKQGTVDVIIGMLNVTAERKEQMLSIEYHTSDLGILVRKDDPLFKEKKDAIKLNDLKEVKRITTIIGSIYDIQFFDTLKKQHYLPKAKKTALKEDAVNCAESVSNGTADVLLLEYPVIDLIANQQRDKFKAFKLTDLPDDIKVPPLGMFLQKGTKGENLKKELEGILKEVLNTKATYQGKYHPTAIDKHKKVIDSTKSKTSFFKTYYKSFLISLLLAVDGLLLGFILSLLFFKIKLLSVNTAVESPAKKSFKIKNIFSVLIDSLIYVLKAVPISIQVILVYNLLVLNFDFFKVDSLGSFYTALIIILINNATILTSVFVNNMKLLDKGQFEAAYSLGMKKKQVFNYIILRQTLKRSMPFVWNQLIINFKETALFSIIGLSSLLWNAQRNIVLTNDTITPFVIVSVIYLTLITLTNCICKKINKN</sequence>
<evidence type="ECO:0000313" key="10">
    <source>
        <dbReference type="Proteomes" id="UP000037386"/>
    </source>
</evidence>
<dbReference type="PROSITE" id="PS50928">
    <property type="entry name" value="ABC_TM1"/>
    <property type="match status" value="1"/>
</dbReference>
<dbReference type="PATRIC" id="fig|479893.3.peg.173"/>
<feature type="transmembrane region" description="Helical" evidence="7">
    <location>
        <begin position="506"/>
        <end position="528"/>
    </location>
</feature>
<dbReference type="OrthoDB" id="386226at2"/>
<evidence type="ECO:0000256" key="6">
    <source>
        <dbReference type="ARBA" id="ARBA00023136"/>
    </source>
</evidence>
<dbReference type="AlphaFoldDB" id="A0A0M1N0N8"/>
<feature type="transmembrane region" description="Helical" evidence="7">
    <location>
        <begin position="320"/>
        <end position="342"/>
    </location>
</feature>
<comment type="similarity">
    <text evidence="2">Belongs to the binding-protein-dependent transport system permease family. HisMQ subfamily.</text>
</comment>
<protein>
    <submittedName>
        <fullName evidence="9">ABC-type amino acid transport system, periplasmic component</fullName>
    </submittedName>
</protein>
<evidence type="ECO:0000256" key="1">
    <source>
        <dbReference type="ARBA" id="ARBA00004141"/>
    </source>
</evidence>
<organism evidence="9 10">
    <name type="scientific">Candidatus Phytoplasma pruni</name>
    <dbReference type="NCBI Taxonomy" id="479893"/>
    <lineage>
        <taxon>Bacteria</taxon>
        <taxon>Bacillati</taxon>
        <taxon>Mycoplasmatota</taxon>
        <taxon>Mollicutes</taxon>
        <taxon>Acholeplasmatales</taxon>
        <taxon>Acholeplasmataceae</taxon>
        <taxon>Candidatus Phytoplasma</taxon>
        <taxon>16SrIII (X-disease group)</taxon>
    </lineage>
</organism>
<feature type="transmembrane region" description="Helical" evidence="7">
    <location>
        <begin position="17"/>
        <end position="36"/>
    </location>
</feature>
<evidence type="ECO:0000259" key="8">
    <source>
        <dbReference type="PROSITE" id="PS50928"/>
    </source>
</evidence>
<evidence type="ECO:0000256" key="3">
    <source>
        <dbReference type="ARBA" id="ARBA00022692"/>
    </source>
</evidence>
<gene>
    <name evidence="9" type="primary">artI</name>
    <name evidence="9" type="ORF">CPX_001390</name>
</gene>
<dbReference type="InterPro" id="IPR035906">
    <property type="entry name" value="MetI-like_sf"/>
</dbReference>
<dbReference type="SMART" id="SM00062">
    <property type="entry name" value="PBPb"/>
    <property type="match status" value="1"/>
</dbReference>
<evidence type="ECO:0000256" key="7">
    <source>
        <dbReference type="RuleBase" id="RU363032"/>
    </source>
</evidence>
<feature type="transmembrane region" description="Helical" evidence="7">
    <location>
        <begin position="409"/>
        <end position="429"/>
    </location>
</feature>
<keyword evidence="7" id="KW-0813">Transport</keyword>
<keyword evidence="3 7" id="KW-0812">Transmembrane</keyword>
<comment type="caution">
    <text evidence="9">The sequence shown here is derived from an EMBL/GenBank/DDBJ whole genome shotgun (WGS) entry which is preliminary data.</text>
</comment>
<keyword evidence="6 7" id="KW-0472">Membrane</keyword>
<dbReference type="InterPro" id="IPR001638">
    <property type="entry name" value="Solute-binding_3/MltF_N"/>
</dbReference>
<feature type="domain" description="ABC transmembrane type-1" evidence="8">
    <location>
        <begin position="316"/>
        <end position="524"/>
    </location>
</feature>
<dbReference type="SUPFAM" id="SSF53850">
    <property type="entry name" value="Periplasmic binding protein-like II"/>
    <property type="match status" value="1"/>
</dbReference>
<comment type="subcellular location">
    <subcellularLocation>
        <location evidence="7">Cell membrane</location>
        <topology evidence="7">Multi-pass membrane protein</topology>
    </subcellularLocation>
    <subcellularLocation>
        <location evidence="1">Membrane</location>
        <topology evidence="1">Multi-pass membrane protein</topology>
    </subcellularLocation>
</comment>
<dbReference type="PANTHER" id="PTHR30614">
    <property type="entry name" value="MEMBRANE COMPONENT OF AMINO ACID ABC TRANSPORTER"/>
    <property type="match status" value="1"/>
</dbReference>
<dbReference type="GO" id="GO:0005886">
    <property type="term" value="C:plasma membrane"/>
    <property type="evidence" value="ECO:0007669"/>
    <property type="project" value="UniProtKB-SubCell"/>
</dbReference>
<feature type="transmembrane region" description="Helical" evidence="7">
    <location>
        <begin position="363"/>
        <end position="389"/>
    </location>
</feature>
<dbReference type="Proteomes" id="UP000037386">
    <property type="component" value="Unassembled WGS sequence"/>
</dbReference>
<dbReference type="STRING" id="479893.CPX_001390"/>
<evidence type="ECO:0000256" key="2">
    <source>
        <dbReference type="ARBA" id="ARBA00010072"/>
    </source>
</evidence>
<keyword evidence="4" id="KW-0029">Amino-acid transport</keyword>
<dbReference type="Pfam" id="PF00528">
    <property type="entry name" value="BPD_transp_1"/>
    <property type="match status" value="1"/>
</dbReference>
<dbReference type="InterPro" id="IPR000515">
    <property type="entry name" value="MetI-like"/>
</dbReference>
<dbReference type="Pfam" id="PF00497">
    <property type="entry name" value="SBP_bac_3"/>
    <property type="match status" value="1"/>
</dbReference>
<accession>A0A0M1N0N8</accession>
<dbReference type="RefSeq" id="WP_053521358.1">
    <property type="nucleotide sequence ID" value="NZ_LHCF01000003.1"/>
</dbReference>
<dbReference type="Gene3D" id="1.10.3720.10">
    <property type="entry name" value="MetI-like"/>
    <property type="match status" value="1"/>
</dbReference>
<evidence type="ECO:0000256" key="5">
    <source>
        <dbReference type="ARBA" id="ARBA00022989"/>
    </source>
</evidence>
<dbReference type="CDD" id="cd06261">
    <property type="entry name" value="TM_PBP2"/>
    <property type="match status" value="1"/>
</dbReference>
<dbReference type="PANTHER" id="PTHR30614:SF20">
    <property type="entry name" value="GLUTAMINE TRANSPORT SYSTEM PERMEASE PROTEIN GLNP"/>
    <property type="match status" value="1"/>
</dbReference>
<dbReference type="GO" id="GO:0055085">
    <property type="term" value="P:transmembrane transport"/>
    <property type="evidence" value="ECO:0007669"/>
    <property type="project" value="InterPro"/>
</dbReference>